<dbReference type="GO" id="GO:0008444">
    <property type="term" value="F:CDP-diacylglycerol-glycerol-3-phosphate 3-phosphatidyltransferase activity"/>
    <property type="evidence" value="ECO:0007669"/>
    <property type="project" value="UniProtKB-EC"/>
</dbReference>
<organism evidence="17 18">
    <name type="scientific">Candidatus Acidiferrum panamense</name>
    <dbReference type="NCBI Taxonomy" id="2741543"/>
    <lineage>
        <taxon>Bacteria</taxon>
        <taxon>Pseudomonadati</taxon>
        <taxon>Acidobacteriota</taxon>
        <taxon>Terriglobia</taxon>
        <taxon>Candidatus Acidiferrales</taxon>
        <taxon>Candidatus Acidiferrum</taxon>
    </lineage>
</organism>
<evidence type="ECO:0000256" key="10">
    <source>
        <dbReference type="ARBA" id="ARBA00023098"/>
    </source>
</evidence>
<dbReference type="Pfam" id="PF01066">
    <property type="entry name" value="CDP-OH_P_transf"/>
    <property type="match status" value="1"/>
</dbReference>
<evidence type="ECO:0000256" key="15">
    <source>
        <dbReference type="RuleBase" id="RU003750"/>
    </source>
</evidence>
<keyword evidence="11 16" id="KW-0472">Membrane</keyword>
<evidence type="ECO:0000256" key="16">
    <source>
        <dbReference type="SAM" id="Phobius"/>
    </source>
</evidence>
<dbReference type="PROSITE" id="PS00379">
    <property type="entry name" value="CDP_ALCOHOL_P_TRANSF"/>
    <property type="match status" value="1"/>
</dbReference>
<accession>A0A7V8NWQ2</accession>
<evidence type="ECO:0000256" key="4">
    <source>
        <dbReference type="ARBA" id="ARBA00013170"/>
    </source>
</evidence>
<keyword evidence="12" id="KW-0594">Phospholipid biosynthesis</keyword>
<comment type="catalytic activity">
    <reaction evidence="14">
        <text>a CDP-1,2-diacyl-sn-glycerol + sn-glycerol 3-phosphate = a 1,2-diacyl-sn-glycero-3-phospho-(1'-sn-glycero-3'-phosphate) + CMP + H(+)</text>
        <dbReference type="Rhea" id="RHEA:12593"/>
        <dbReference type="ChEBI" id="CHEBI:15378"/>
        <dbReference type="ChEBI" id="CHEBI:57597"/>
        <dbReference type="ChEBI" id="CHEBI:58332"/>
        <dbReference type="ChEBI" id="CHEBI:60110"/>
        <dbReference type="ChEBI" id="CHEBI:60377"/>
        <dbReference type="EC" id="2.7.8.5"/>
    </reaction>
</comment>
<feature type="transmembrane region" description="Helical" evidence="16">
    <location>
        <begin position="124"/>
        <end position="142"/>
    </location>
</feature>
<feature type="transmembrane region" description="Helical" evidence="16">
    <location>
        <begin position="32"/>
        <end position="49"/>
    </location>
</feature>
<dbReference type="PIRSF" id="PIRSF000847">
    <property type="entry name" value="Phos_ph_gly_syn"/>
    <property type="match status" value="1"/>
</dbReference>
<evidence type="ECO:0000256" key="12">
    <source>
        <dbReference type="ARBA" id="ARBA00023209"/>
    </source>
</evidence>
<evidence type="ECO:0000256" key="11">
    <source>
        <dbReference type="ARBA" id="ARBA00023136"/>
    </source>
</evidence>
<dbReference type="InterPro" id="IPR043130">
    <property type="entry name" value="CDP-OH_PTrfase_TM_dom"/>
</dbReference>
<evidence type="ECO:0000256" key="3">
    <source>
        <dbReference type="ARBA" id="ARBA00010441"/>
    </source>
</evidence>
<evidence type="ECO:0000313" key="17">
    <source>
        <dbReference type="EMBL" id="MBA0088806.1"/>
    </source>
</evidence>
<comment type="pathway">
    <text evidence="2">Phospholipid metabolism; phosphatidylglycerol biosynthesis; phosphatidylglycerol from CDP-diacylglycerol: step 1/2.</text>
</comment>
<keyword evidence="7 15" id="KW-0808">Transferase</keyword>
<keyword evidence="18" id="KW-1185">Reference proteome</keyword>
<dbReference type="AlphaFoldDB" id="A0A7V8NWQ2"/>
<dbReference type="PANTHER" id="PTHR14269:SF62">
    <property type="entry name" value="CDP-DIACYLGLYCEROL--GLYCEROL-3-PHOSPHATE 3-PHOSPHATIDYLTRANSFERASE 1, CHLOROPLASTIC"/>
    <property type="match status" value="1"/>
</dbReference>
<keyword evidence="8 16" id="KW-0812">Transmembrane</keyword>
<evidence type="ECO:0000256" key="13">
    <source>
        <dbReference type="ARBA" id="ARBA00023264"/>
    </source>
</evidence>
<comment type="similarity">
    <text evidence="3 15">Belongs to the CDP-alcohol phosphatidyltransferase class-I family.</text>
</comment>
<keyword evidence="10" id="KW-0443">Lipid metabolism</keyword>
<evidence type="ECO:0000256" key="6">
    <source>
        <dbReference type="ARBA" id="ARBA00022516"/>
    </source>
</evidence>
<dbReference type="EC" id="2.7.8.5" evidence="4"/>
<comment type="caution">
    <text evidence="17">The sequence shown here is derived from an EMBL/GenBank/DDBJ whole genome shotgun (WGS) entry which is preliminary data.</text>
</comment>
<sequence>MPRWVPNLLTILRLLLVPFVIRAILGAHHTRALALFAVAAITDVLDGAAARHFDLRSQTGAYLDPIADKALLSGVFLALAATGSLPWWVVAIIFGRDIYLLAAAAILLWLTPVRNFAPSSWGKTSTFVQIVTAILWMARNVLGTSAIDALSSAMLWPCAAFTIASGLHYTWRGAHLARVD</sequence>
<dbReference type="PANTHER" id="PTHR14269">
    <property type="entry name" value="CDP-DIACYLGLYCEROL--GLYCEROL-3-PHOSPHATE 3-PHOSPHATIDYLTRANSFERASE-RELATED"/>
    <property type="match status" value="1"/>
</dbReference>
<dbReference type="GO" id="GO:0046474">
    <property type="term" value="P:glycerophospholipid biosynthetic process"/>
    <property type="evidence" value="ECO:0007669"/>
    <property type="project" value="TreeGrafter"/>
</dbReference>
<feature type="transmembrane region" description="Helical" evidence="16">
    <location>
        <begin position="154"/>
        <end position="171"/>
    </location>
</feature>
<keyword evidence="6" id="KW-0444">Lipid biosynthesis</keyword>
<gene>
    <name evidence="17" type="ORF">HRJ53_27780</name>
</gene>
<dbReference type="InterPro" id="IPR050324">
    <property type="entry name" value="CDP-alcohol_PTase-I"/>
</dbReference>
<evidence type="ECO:0000256" key="5">
    <source>
        <dbReference type="ARBA" id="ARBA00014944"/>
    </source>
</evidence>
<evidence type="ECO:0000313" key="18">
    <source>
        <dbReference type="Proteomes" id="UP000567293"/>
    </source>
</evidence>
<keyword evidence="9 16" id="KW-1133">Transmembrane helix</keyword>
<evidence type="ECO:0000256" key="8">
    <source>
        <dbReference type="ARBA" id="ARBA00022692"/>
    </source>
</evidence>
<dbReference type="Gene3D" id="1.20.120.1760">
    <property type="match status" value="1"/>
</dbReference>
<feature type="transmembrane region" description="Helical" evidence="16">
    <location>
        <begin position="98"/>
        <end position="117"/>
    </location>
</feature>
<keyword evidence="13" id="KW-1208">Phospholipid metabolism</keyword>
<protein>
    <recommendedName>
        <fullName evidence="5">CDP-diacylglycerol--glycerol-3-phosphate 3-phosphatidyltransferase</fullName>
        <ecNumber evidence="4">2.7.8.5</ecNumber>
    </recommendedName>
</protein>
<dbReference type="EMBL" id="JACDQQ010002685">
    <property type="protein sequence ID" value="MBA0088806.1"/>
    <property type="molecule type" value="Genomic_DNA"/>
</dbReference>
<comment type="subcellular location">
    <subcellularLocation>
        <location evidence="1">Membrane</location>
        <topology evidence="1">Multi-pass membrane protein</topology>
    </subcellularLocation>
</comment>
<evidence type="ECO:0000256" key="1">
    <source>
        <dbReference type="ARBA" id="ARBA00004141"/>
    </source>
</evidence>
<dbReference type="InterPro" id="IPR000462">
    <property type="entry name" value="CDP-OH_P_trans"/>
</dbReference>
<evidence type="ECO:0000256" key="7">
    <source>
        <dbReference type="ARBA" id="ARBA00022679"/>
    </source>
</evidence>
<dbReference type="Proteomes" id="UP000567293">
    <property type="component" value="Unassembled WGS sequence"/>
</dbReference>
<feature type="transmembrane region" description="Helical" evidence="16">
    <location>
        <begin position="70"/>
        <end position="92"/>
    </location>
</feature>
<evidence type="ECO:0000256" key="2">
    <source>
        <dbReference type="ARBA" id="ARBA00005042"/>
    </source>
</evidence>
<proteinExistence type="inferred from homology"/>
<dbReference type="InterPro" id="IPR004570">
    <property type="entry name" value="Phosphatidylglycerol_P_synth"/>
</dbReference>
<dbReference type="GO" id="GO:0016020">
    <property type="term" value="C:membrane"/>
    <property type="evidence" value="ECO:0007669"/>
    <property type="project" value="UniProtKB-SubCell"/>
</dbReference>
<evidence type="ECO:0000256" key="9">
    <source>
        <dbReference type="ARBA" id="ARBA00022989"/>
    </source>
</evidence>
<name>A0A7V8NWQ2_9BACT</name>
<dbReference type="InterPro" id="IPR048254">
    <property type="entry name" value="CDP_ALCOHOL_P_TRANSF_CS"/>
</dbReference>
<reference evidence="17" key="1">
    <citation type="submission" date="2020-06" db="EMBL/GenBank/DDBJ databases">
        <title>Legume-microbial interactions unlock mineral nutrients during tropical forest succession.</title>
        <authorList>
            <person name="Epihov D.Z."/>
        </authorList>
    </citation>
    <scope>NUCLEOTIDE SEQUENCE [LARGE SCALE GENOMIC DNA]</scope>
    <source>
        <strain evidence="17">Pan2503</strain>
    </source>
</reference>
<evidence type="ECO:0000256" key="14">
    <source>
        <dbReference type="ARBA" id="ARBA00048586"/>
    </source>
</evidence>